<name>A0A916ZMN7_9FLAO</name>
<evidence type="ECO:0000256" key="4">
    <source>
        <dbReference type="ARBA" id="ARBA00023136"/>
    </source>
</evidence>
<evidence type="ECO:0000313" key="6">
    <source>
        <dbReference type="EMBL" id="GGE04143.1"/>
    </source>
</evidence>
<evidence type="ECO:0000256" key="5">
    <source>
        <dbReference type="SAM" id="Phobius"/>
    </source>
</evidence>
<evidence type="ECO:0000256" key="2">
    <source>
        <dbReference type="ARBA" id="ARBA00022692"/>
    </source>
</evidence>
<gene>
    <name evidence="6" type="ORF">GCM10010831_02150</name>
</gene>
<keyword evidence="2 5" id="KW-0812">Transmembrane</keyword>
<dbReference type="AlphaFoldDB" id="A0A916ZMN7"/>
<keyword evidence="3 5" id="KW-1133">Transmembrane helix</keyword>
<feature type="transmembrane region" description="Helical" evidence="5">
    <location>
        <begin position="28"/>
        <end position="45"/>
    </location>
</feature>
<evidence type="ECO:0000256" key="1">
    <source>
        <dbReference type="ARBA" id="ARBA00004141"/>
    </source>
</evidence>
<feature type="transmembrane region" description="Helical" evidence="5">
    <location>
        <begin position="65"/>
        <end position="86"/>
    </location>
</feature>
<feature type="transmembrane region" description="Helical" evidence="5">
    <location>
        <begin position="6"/>
        <end position="21"/>
    </location>
</feature>
<keyword evidence="4 5" id="KW-0472">Membrane</keyword>
<sequence length="174" mass="19252">MNEIDIGIAIILAIGLVRGLMKGFILELTSLLSVILGIVGAFFFADVVESYVLQYLDWDAKYIQLTAFVLTFLIIVISVSLIGKVLTRLANAIALGMLNRLAGGVFGLLKMTLIVLVLVLVLNTINKKTGFLENKSVFKDSVTYVFFDDVVEEYLPDLVTYAKENDLLLPEEEN</sequence>
<dbReference type="InterPro" id="IPR003825">
    <property type="entry name" value="Colicin-V_CvpA"/>
</dbReference>
<comment type="subcellular location">
    <subcellularLocation>
        <location evidence="1">Membrane</location>
        <topology evidence="1">Multi-pass membrane protein</topology>
    </subcellularLocation>
</comment>
<feature type="transmembrane region" description="Helical" evidence="5">
    <location>
        <begin position="98"/>
        <end position="122"/>
    </location>
</feature>
<dbReference type="EMBL" id="BMGL01000001">
    <property type="protein sequence ID" value="GGE04143.1"/>
    <property type="molecule type" value="Genomic_DNA"/>
</dbReference>
<evidence type="ECO:0008006" key="8">
    <source>
        <dbReference type="Google" id="ProtNLM"/>
    </source>
</evidence>
<comment type="caution">
    <text evidence="6">The sequence shown here is derived from an EMBL/GenBank/DDBJ whole genome shotgun (WGS) entry which is preliminary data.</text>
</comment>
<protein>
    <recommendedName>
        <fullName evidence="8">Membrane protein required for colicin V production</fullName>
    </recommendedName>
</protein>
<dbReference type="GO" id="GO:0009403">
    <property type="term" value="P:toxin biosynthetic process"/>
    <property type="evidence" value="ECO:0007669"/>
    <property type="project" value="InterPro"/>
</dbReference>
<evidence type="ECO:0000256" key="3">
    <source>
        <dbReference type="ARBA" id="ARBA00022989"/>
    </source>
</evidence>
<dbReference type="PANTHER" id="PTHR37306">
    <property type="entry name" value="COLICIN V PRODUCTION PROTEIN"/>
    <property type="match status" value="1"/>
</dbReference>
<accession>A0A916ZMN7</accession>
<dbReference type="Proteomes" id="UP000599688">
    <property type="component" value="Unassembled WGS sequence"/>
</dbReference>
<organism evidence="6 7">
    <name type="scientific">Psychroflexus salis</name>
    <dbReference type="NCBI Taxonomy" id="1526574"/>
    <lineage>
        <taxon>Bacteria</taxon>
        <taxon>Pseudomonadati</taxon>
        <taxon>Bacteroidota</taxon>
        <taxon>Flavobacteriia</taxon>
        <taxon>Flavobacteriales</taxon>
        <taxon>Flavobacteriaceae</taxon>
        <taxon>Psychroflexus</taxon>
    </lineage>
</organism>
<dbReference type="RefSeq" id="WP_188404904.1">
    <property type="nucleotide sequence ID" value="NZ_BMGL01000001.1"/>
</dbReference>
<reference evidence="6 7" key="1">
    <citation type="journal article" date="2014" name="Int. J. Syst. Evol. Microbiol.">
        <title>Complete genome sequence of Corynebacterium casei LMG S-19264T (=DSM 44701T), isolated from a smear-ripened cheese.</title>
        <authorList>
            <consortium name="US DOE Joint Genome Institute (JGI-PGF)"/>
            <person name="Walter F."/>
            <person name="Albersmeier A."/>
            <person name="Kalinowski J."/>
            <person name="Ruckert C."/>
        </authorList>
    </citation>
    <scope>NUCLEOTIDE SEQUENCE [LARGE SCALE GENOMIC DNA]</scope>
    <source>
        <strain evidence="6 7">CGMCC 1.12925</strain>
    </source>
</reference>
<evidence type="ECO:0000313" key="7">
    <source>
        <dbReference type="Proteomes" id="UP000599688"/>
    </source>
</evidence>
<dbReference type="PANTHER" id="PTHR37306:SF1">
    <property type="entry name" value="COLICIN V PRODUCTION PROTEIN"/>
    <property type="match status" value="1"/>
</dbReference>
<proteinExistence type="predicted"/>
<dbReference type="Pfam" id="PF02674">
    <property type="entry name" value="Colicin_V"/>
    <property type="match status" value="1"/>
</dbReference>
<keyword evidence="7" id="KW-1185">Reference proteome</keyword>
<dbReference type="GO" id="GO:0016020">
    <property type="term" value="C:membrane"/>
    <property type="evidence" value="ECO:0007669"/>
    <property type="project" value="UniProtKB-SubCell"/>
</dbReference>